<evidence type="ECO:0000313" key="2">
    <source>
        <dbReference type="Proteomes" id="UP000234681"/>
    </source>
</evidence>
<organism evidence="1 2">
    <name type="scientific">Rattus norvegicus</name>
    <name type="common">Rat</name>
    <dbReference type="NCBI Taxonomy" id="10116"/>
    <lineage>
        <taxon>Eukaryota</taxon>
        <taxon>Metazoa</taxon>
        <taxon>Chordata</taxon>
        <taxon>Craniata</taxon>
        <taxon>Vertebrata</taxon>
        <taxon>Euteleostomi</taxon>
        <taxon>Mammalia</taxon>
        <taxon>Eutheria</taxon>
        <taxon>Euarchontoglires</taxon>
        <taxon>Glires</taxon>
        <taxon>Rodentia</taxon>
        <taxon>Myomorpha</taxon>
        <taxon>Muroidea</taxon>
        <taxon>Muridae</taxon>
        <taxon>Murinae</taxon>
        <taxon>Rattus</taxon>
    </lineage>
</organism>
<reference evidence="1 2" key="1">
    <citation type="submission" date="2005-07" db="EMBL/GenBank/DDBJ databases">
        <authorList>
            <person name="Mural R.J."/>
            <person name="Li P.W."/>
            <person name="Adams M.D."/>
            <person name="Amanatides P.G."/>
            <person name="Baden-Tillson H."/>
            <person name="Barnstead M."/>
            <person name="Chin S.H."/>
            <person name="Dew I."/>
            <person name="Evans C.A."/>
            <person name="Ferriera S."/>
            <person name="Flanigan M."/>
            <person name="Fosler C."/>
            <person name="Glodek A."/>
            <person name="Gu Z."/>
            <person name="Holt R.A."/>
            <person name="Jennings D."/>
            <person name="Kraft C.L."/>
            <person name="Lu F."/>
            <person name="Nguyen T."/>
            <person name="Nusskern D.R."/>
            <person name="Pfannkoch C.M."/>
            <person name="Sitter C."/>
            <person name="Sutton G.G."/>
            <person name="Venter J.C."/>
            <person name="Wang Z."/>
            <person name="Woodage T."/>
            <person name="Zheng X.H."/>
            <person name="Zhong F."/>
        </authorList>
    </citation>
    <scope>NUCLEOTIDE SEQUENCE [LARGE SCALE GENOMIC DNA]</scope>
    <source>
        <strain>BN</strain>
        <strain evidence="2">Sprague-Dawley</strain>
    </source>
</reference>
<protein>
    <submittedName>
        <fullName evidence="1">RCG36980</fullName>
    </submittedName>
</protein>
<dbReference type="Proteomes" id="UP000234681">
    <property type="component" value="Chromosome 15"/>
</dbReference>
<dbReference type="AlphaFoldDB" id="A6HU80"/>
<dbReference type="EMBL" id="CH473951">
    <property type="protein sequence ID" value="EDM02443.1"/>
    <property type="molecule type" value="Genomic_DNA"/>
</dbReference>
<proteinExistence type="predicted"/>
<evidence type="ECO:0000313" key="1">
    <source>
        <dbReference type="EMBL" id="EDM02443.1"/>
    </source>
</evidence>
<accession>A6HU80</accession>
<gene>
    <name evidence="1" type="ORF">rCG_36980</name>
</gene>
<sequence>MHKLFSLSKEAGIHHYVVRKSFNTEAAQDQTIRNSGFSVILLYASCNTNADVLI</sequence>
<name>A6HU80_RAT</name>